<organism evidence="3 4">
    <name type="scientific">Sphingobium fluviale</name>
    <dbReference type="NCBI Taxonomy" id="2506423"/>
    <lineage>
        <taxon>Bacteria</taxon>
        <taxon>Pseudomonadati</taxon>
        <taxon>Pseudomonadota</taxon>
        <taxon>Alphaproteobacteria</taxon>
        <taxon>Sphingomonadales</taxon>
        <taxon>Sphingomonadaceae</taxon>
        <taxon>Sphingobium</taxon>
    </lineage>
</organism>
<comment type="caution">
    <text evidence="3">The sequence shown here is derived from an EMBL/GenBank/DDBJ whole genome shotgun (WGS) entry which is preliminary data.</text>
</comment>
<protein>
    <submittedName>
        <fullName evidence="3">Alpha/beta hydrolase</fullName>
    </submittedName>
</protein>
<dbReference type="InterPro" id="IPR029058">
    <property type="entry name" value="AB_hydrolase_fold"/>
</dbReference>
<gene>
    <name evidence="3" type="ORF">EQG66_13305</name>
</gene>
<dbReference type="EMBL" id="SBKP01000016">
    <property type="protein sequence ID" value="RXR26037.1"/>
    <property type="molecule type" value="Genomic_DNA"/>
</dbReference>
<dbReference type="InterPro" id="IPR013094">
    <property type="entry name" value="AB_hydrolase_3"/>
</dbReference>
<feature type="domain" description="Alpha/beta hydrolase fold-3" evidence="2">
    <location>
        <begin position="75"/>
        <end position="276"/>
    </location>
</feature>
<sequence length="300" mass="32046">MADNREADFLRELYEDWSSRMAANPAMSIADLRSMFDEWGKPAREPEGVSYKSDEVGGVPGIWAFPQDADSARVILYTHGGGFAVGSADSHRKLAGHLASALGVTAFIPDYRRSPEFPFPAQIEDGIAAYLGLIERGFHPGFITTAGDSAGGNLAIAIAFRLRELGRQLPGSIIAFSPWLDMALRGATLEANAATDALVGRQILEGMISMFLGGTADPLDPLANPLENDFQGFPPLYINAGGAEALLSDAESLSEKARNAGVSVTLSVVPGMQHVFPALAGRAHEADDELLRISAWYRAL</sequence>
<dbReference type="PANTHER" id="PTHR48081">
    <property type="entry name" value="AB HYDROLASE SUPERFAMILY PROTEIN C4A8.06C"/>
    <property type="match status" value="1"/>
</dbReference>
<dbReference type="RefSeq" id="WP_029995534.1">
    <property type="nucleotide sequence ID" value="NZ_SBKP01000016.1"/>
</dbReference>
<evidence type="ECO:0000313" key="3">
    <source>
        <dbReference type="EMBL" id="RXR26037.1"/>
    </source>
</evidence>
<keyword evidence="1 3" id="KW-0378">Hydrolase</keyword>
<evidence type="ECO:0000313" key="4">
    <source>
        <dbReference type="Proteomes" id="UP000290958"/>
    </source>
</evidence>
<dbReference type="InterPro" id="IPR050300">
    <property type="entry name" value="GDXG_lipolytic_enzyme"/>
</dbReference>
<dbReference type="PANTHER" id="PTHR48081:SF8">
    <property type="entry name" value="ALPHA_BETA HYDROLASE FOLD-3 DOMAIN-CONTAINING PROTEIN-RELATED"/>
    <property type="match status" value="1"/>
</dbReference>
<dbReference type="Proteomes" id="UP000290958">
    <property type="component" value="Unassembled WGS sequence"/>
</dbReference>
<evidence type="ECO:0000259" key="2">
    <source>
        <dbReference type="Pfam" id="PF07859"/>
    </source>
</evidence>
<reference evidence="4" key="1">
    <citation type="submission" date="2019-01" db="EMBL/GenBank/DDBJ databases">
        <title>Cytophagaceae bacterium strain CAR-16.</title>
        <authorList>
            <person name="Chen W.-M."/>
        </authorList>
    </citation>
    <scope>NUCLEOTIDE SEQUENCE [LARGE SCALE GENOMIC DNA]</scope>
    <source>
        <strain evidence="4">CHR27</strain>
    </source>
</reference>
<name>A0A4Q1KDL9_9SPHN</name>
<dbReference type="Gene3D" id="3.40.50.1820">
    <property type="entry name" value="alpha/beta hydrolase"/>
    <property type="match status" value="1"/>
</dbReference>
<dbReference type="AlphaFoldDB" id="A0A4Q1KDL9"/>
<evidence type="ECO:0000256" key="1">
    <source>
        <dbReference type="ARBA" id="ARBA00022801"/>
    </source>
</evidence>
<dbReference type="Pfam" id="PF07859">
    <property type="entry name" value="Abhydrolase_3"/>
    <property type="match status" value="1"/>
</dbReference>
<proteinExistence type="predicted"/>
<dbReference type="OrthoDB" id="9806180at2"/>
<dbReference type="SUPFAM" id="SSF53474">
    <property type="entry name" value="alpha/beta-Hydrolases"/>
    <property type="match status" value="1"/>
</dbReference>
<keyword evidence="4" id="KW-1185">Reference proteome</keyword>
<accession>A0A4Q1KDL9</accession>
<dbReference type="GO" id="GO:0016787">
    <property type="term" value="F:hydrolase activity"/>
    <property type="evidence" value="ECO:0007669"/>
    <property type="project" value="UniProtKB-KW"/>
</dbReference>